<protein>
    <submittedName>
        <fullName evidence="1">Uncharacterized protein</fullName>
    </submittedName>
</protein>
<gene>
    <name evidence="1" type="ORF">M9458_026457</name>
</gene>
<evidence type="ECO:0000313" key="2">
    <source>
        <dbReference type="Proteomes" id="UP001529510"/>
    </source>
</evidence>
<sequence>NILNDQSAIEDFAAEELKTLSKLNNNCSQDLFCEYLQEIKQFVERRFPTLPTEGPRGEQIQDFLKSAQSMIYDDVHRLTPVLKDAGLLDHLMDSYSRHLFTSLDLLLNRDLSVQEIFCLLLWGKDVFF</sequence>
<feature type="non-terminal residue" evidence="1">
    <location>
        <position position="128"/>
    </location>
</feature>
<dbReference type="AlphaFoldDB" id="A0ABD0PU46"/>
<feature type="non-terminal residue" evidence="1">
    <location>
        <position position="1"/>
    </location>
</feature>
<reference evidence="1 2" key="1">
    <citation type="submission" date="2024-05" db="EMBL/GenBank/DDBJ databases">
        <title>Genome sequencing and assembly of Indian major carp, Cirrhinus mrigala (Hamilton, 1822).</title>
        <authorList>
            <person name="Mohindra V."/>
            <person name="Chowdhury L.M."/>
            <person name="Lal K."/>
            <person name="Jena J.K."/>
        </authorList>
    </citation>
    <scope>NUCLEOTIDE SEQUENCE [LARGE SCALE GENOMIC DNA]</scope>
    <source>
        <strain evidence="1">CM1030</strain>
        <tissue evidence="1">Blood</tissue>
    </source>
</reference>
<accession>A0ABD0PU46</accession>
<dbReference type="EMBL" id="JAMKFB020000013">
    <property type="protein sequence ID" value="KAL0177563.1"/>
    <property type="molecule type" value="Genomic_DNA"/>
</dbReference>
<organism evidence="1 2">
    <name type="scientific">Cirrhinus mrigala</name>
    <name type="common">Mrigala</name>
    <dbReference type="NCBI Taxonomy" id="683832"/>
    <lineage>
        <taxon>Eukaryota</taxon>
        <taxon>Metazoa</taxon>
        <taxon>Chordata</taxon>
        <taxon>Craniata</taxon>
        <taxon>Vertebrata</taxon>
        <taxon>Euteleostomi</taxon>
        <taxon>Actinopterygii</taxon>
        <taxon>Neopterygii</taxon>
        <taxon>Teleostei</taxon>
        <taxon>Ostariophysi</taxon>
        <taxon>Cypriniformes</taxon>
        <taxon>Cyprinidae</taxon>
        <taxon>Labeoninae</taxon>
        <taxon>Labeonini</taxon>
        <taxon>Cirrhinus</taxon>
    </lineage>
</organism>
<name>A0ABD0PU46_CIRMR</name>
<proteinExistence type="predicted"/>
<evidence type="ECO:0000313" key="1">
    <source>
        <dbReference type="EMBL" id="KAL0177563.1"/>
    </source>
</evidence>
<keyword evidence="2" id="KW-1185">Reference proteome</keyword>
<dbReference type="Proteomes" id="UP001529510">
    <property type="component" value="Unassembled WGS sequence"/>
</dbReference>
<comment type="caution">
    <text evidence="1">The sequence shown here is derived from an EMBL/GenBank/DDBJ whole genome shotgun (WGS) entry which is preliminary data.</text>
</comment>